<accession>A0A8C3JTW2</accession>
<protein>
    <submittedName>
        <fullName evidence="2">Uncharacterized protein</fullName>
    </submittedName>
</protein>
<reference evidence="2" key="1">
    <citation type="submission" date="2025-08" db="UniProtKB">
        <authorList>
            <consortium name="Ensembl"/>
        </authorList>
    </citation>
    <scope>IDENTIFICATION</scope>
</reference>
<evidence type="ECO:0000256" key="1">
    <source>
        <dbReference type="SAM" id="MobiDB-lite"/>
    </source>
</evidence>
<keyword evidence="3" id="KW-1185">Reference proteome</keyword>
<name>A0A8C3JTW2_9CHAR</name>
<dbReference type="AlphaFoldDB" id="A0A8C3JTW2"/>
<organism evidence="2 3">
    <name type="scientific">Calidris pygmaea</name>
    <name type="common">Spoon-billed sandpiper</name>
    <dbReference type="NCBI Taxonomy" id="425635"/>
    <lineage>
        <taxon>Eukaryota</taxon>
        <taxon>Metazoa</taxon>
        <taxon>Chordata</taxon>
        <taxon>Craniata</taxon>
        <taxon>Vertebrata</taxon>
        <taxon>Euteleostomi</taxon>
        <taxon>Archelosauria</taxon>
        <taxon>Archosauria</taxon>
        <taxon>Dinosauria</taxon>
        <taxon>Saurischia</taxon>
        <taxon>Theropoda</taxon>
        <taxon>Coelurosauria</taxon>
        <taxon>Aves</taxon>
        <taxon>Neognathae</taxon>
        <taxon>Neoaves</taxon>
        <taxon>Charadriiformes</taxon>
        <taxon>Scolopacidae</taxon>
        <taxon>Calidris</taxon>
    </lineage>
</organism>
<evidence type="ECO:0000313" key="3">
    <source>
        <dbReference type="Proteomes" id="UP000694419"/>
    </source>
</evidence>
<sequence length="46" mass="5149">PERLSQWEEVVEVYQELSRHPGLLATNLGPDVTTQYGGKSRTSESC</sequence>
<proteinExistence type="predicted"/>
<dbReference type="Proteomes" id="UP000694419">
    <property type="component" value="Unplaced"/>
</dbReference>
<reference evidence="2" key="2">
    <citation type="submission" date="2025-09" db="UniProtKB">
        <authorList>
            <consortium name="Ensembl"/>
        </authorList>
    </citation>
    <scope>IDENTIFICATION</scope>
</reference>
<feature type="region of interest" description="Disordered" evidence="1">
    <location>
        <begin position="25"/>
        <end position="46"/>
    </location>
</feature>
<dbReference type="Ensembl" id="ENSCPGT00000014398.1">
    <property type="protein sequence ID" value="ENSCPGP00000013132.1"/>
    <property type="gene ID" value="ENSCPGG00000009313.1"/>
</dbReference>
<evidence type="ECO:0000313" key="2">
    <source>
        <dbReference type="Ensembl" id="ENSCPGP00000013132.1"/>
    </source>
</evidence>